<keyword evidence="4" id="KW-0479">Metal-binding</keyword>
<dbReference type="InterPro" id="IPR017968">
    <property type="entry name" value="Acylphosphatase_CS"/>
</dbReference>
<evidence type="ECO:0000259" key="10">
    <source>
        <dbReference type="PROSITE" id="PS51160"/>
    </source>
</evidence>
<keyword evidence="9" id="KW-0378">Hydrolase</keyword>
<evidence type="ECO:0000256" key="8">
    <source>
        <dbReference type="PIRNR" id="PIRNR006256"/>
    </source>
</evidence>
<dbReference type="KEGG" id="tact:SG35_010170"/>
<evidence type="ECO:0000256" key="1">
    <source>
        <dbReference type="ARBA" id="ARBA00004711"/>
    </source>
</evidence>
<evidence type="ECO:0000256" key="2">
    <source>
        <dbReference type="ARBA" id="ARBA00008097"/>
    </source>
</evidence>
<keyword evidence="6" id="KW-0862">Zinc</keyword>
<dbReference type="PROSITE" id="PS51163">
    <property type="entry name" value="YRDC"/>
    <property type="match status" value="1"/>
</dbReference>
<name>A0AAE9YYF9_9GAMM</name>
<dbReference type="InterPro" id="IPR006070">
    <property type="entry name" value="Sua5-like_dom"/>
</dbReference>
<dbReference type="InterPro" id="IPR036046">
    <property type="entry name" value="Acylphosphatase-like_dom_sf"/>
</dbReference>
<keyword evidence="5" id="KW-0863">Zinc-finger</keyword>
<dbReference type="InterPro" id="IPR041440">
    <property type="entry name" value="HypF_C"/>
</dbReference>
<dbReference type="InterPro" id="IPR017945">
    <property type="entry name" value="DHBP_synth_RibB-like_a/b_dom"/>
</dbReference>
<dbReference type="Pfam" id="PF07503">
    <property type="entry name" value="zf-HYPF"/>
    <property type="match status" value="2"/>
</dbReference>
<dbReference type="SUPFAM" id="SSF55821">
    <property type="entry name" value="YrdC/RibB"/>
    <property type="match status" value="1"/>
</dbReference>
<dbReference type="Pfam" id="PF00708">
    <property type="entry name" value="Acylphosphatase"/>
    <property type="match status" value="1"/>
</dbReference>
<dbReference type="Proteomes" id="UP000032568">
    <property type="component" value="Chromosome"/>
</dbReference>
<dbReference type="EMBL" id="CP059735">
    <property type="protein sequence ID" value="WDE01838.1"/>
    <property type="molecule type" value="Genomic_DNA"/>
</dbReference>
<comment type="similarity">
    <text evidence="2 8">Belongs to the carbamoyltransferase HypF family.</text>
</comment>
<dbReference type="GO" id="GO:0003998">
    <property type="term" value="F:acylphosphatase activity"/>
    <property type="evidence" value="ECO:0007669"/>
    <property type="project" value="UniProtKB-EC"/>
</dbReference>
<evidence type="ECO:0000259" key="11">
    <source>
        <dbReference type="PROSITE" id="PS51163"/>
    </source>
</evidence>
<dbReference type="GO" id="GO:0051604">
    <property type="term" value="P:protein maturation"/>
    <property type="evidence" value="ECO:0007669"/>
    <property type="project" value="TreeGrafter"/>
</dbReference>
<dbReference type="GO" id="GO:0016874">
    <property type="term" value="F:ligase activity"/>
    <property type="evidence" value="ECO:0007669"/>
    <property type="project" value="UniProtKB-UniRule"/>
</dbReference>
<dbReference type="EC" id="6.2.-.-" evidence="8"/>
<dbReference type="AlphaFoldDB" id="A0AAE9YYF9"/>
<evidence type="ECO:0000256" key="5">
    <source>
        <dbReference type="ARBA" id="ARBA00022771"/>
    </source>
</evidence>
<evidence type="ECO:0000256" key="4">
    <source>
        <dbReference type="ARBA" id="ARBA00022723"/>
    </source>
</evidence>
<dbReference type="Pfam" id="PF01300">
    <property type="entry name" value="Sua5_yciO_yrdC"/>
    <property type="match status" value="1"/>
</dbReference>
<feature type="active site" evidence="9">
    <location>
        <position position="36"/>
    </location>
</feature>
<dbReference type="Gene3D" id="3.30.420.360">
    <property type="match status" value="1"/>
</dbReference>
<dbReference type="GO" id="GO:0008270">
    <property type="term" value="F:zinc ion binding"/>
    <property type="evidence" value="ECO:0007669"/>
    <property type="project" value="UniProtKB-KW"/>
</dbReference>
<dbReference type="GO" id="GO:0016743">
    <property type="term" value="F:carboxyl- or carbamoyltransferase activity"/>
    <property type="evidence" value="ECO:0007669"/>
    <property type="project" value="UniProtKB-UniRule"/>
</dbReference>
<organism evidence="12 13">
    <name type="scientific">Thalassomonas actiniarum</name>
    <dbReference type="NCBI Taxonomy" id="485447"/>
    <lineage>
        <taxon>Bacteria</taxon>
        <taxon>Pseudomonadati</taxon>
        <taxon>Pseudomonadota</taxon>
        <taxon>Gammaproteobacteria</taxon>
        <taxon>Alteromonadales</taxon>
        <taxon>Colwelliaceae</taxon>
        <taxon>Thalassomonas</taxon>
    </lineage>
</organism>
<comment type="function">
    <text evidence="8">Involved in the maturation of [NiFe] hydrogenases. Along with HypE, it catalyzes the synthesis of the CN ligands of the active site iron of [NiFe]-hydrogenases. HypF functions as a carbamoyl transferase using carbamoylphosphate as a substrate and transferring the carboxamido moiety in an ATP-dependent reaction to the thiolate of the C-terminal cysteine of HypE yielding a protein-S-carboxamide.</text>
</comment>
<sequence>MENQEVRVRGTVQGVGFRPTVYRLALECDLKGEVSNDSDGVLVRLSGVSSNIEIFVQRLQAEAPPLAKIDAVETLVIDALWQYKDFSIRQSNHCDGSTEVSADAASCHACLREVFDPDERRYCYPFTNCTHCGPRLTIIQGIPYDRSNTTMRDFSLCSECLAEYSQPLDRRFHAQPVACHQCGPQLLMHYVQSGAGRESASNTLSAKEEQSFQKLTQINQALSAGKIIAIKGLGGFHLCCDASNHQAVTLLRERKHRYAKPFALMSHDVDNIRQFCAVSSLEKSTLESSAAPIVLLQKKQQLEAGVPVLSEAIAPGSHLLGFMLPYTPLHHLISRKFAKPLIMTSGNLSGEPQIIENSEALNKLSAIADIIVYHDRDIANRIDDSVVRLIDGKARMMRRARGYAPRSIALPEGFEKAENILAYGAELKSTFCMIKQGVAILSQHQGDLENLETFEDYEKNLGLYQRLFEFTPRYLAYDKHPEYLSTKLALQDGKEQALTAIPVQHHHAHMASAMAENNIPLASSAVLGIALDGLGFGSDGTLWGGEFLLGDYCDFKRLARLKPVVMPGAAQAIKQPWRNTYAHILNSMSWDAFCRAYGATDLAGFLKSMPIATLDVMLAEKLNCPLASSAGRLFDAVAGALGLSAAQVQFEGQAAIELEMLADARAILAGTVTKPYPLIIDEFSSEKAQPLLELNPASLWPPLLNDLHQGESVSVIATRFHAGLIAGIVCVVDRLKQVYKFNQVALSGGCLQNAILFQGVEKALQERNITCLTHARVPANDGGIALGQGAIAAARLIRQPATNKQDLYNNFL</sequence>
<dbReference type="InterPro" id="IPR051060">
    <property type="entry name" value="Carbamoyltrans_HypF-like"/>
</dbReference>
<feature type="domain" description="Acylphosphatase-like" evidence="10">
    <location>
        <begin position="3"/>
        <end position="90"/>
    </location>
</feature>
<protein>
    <recommendedName>
        <fullName evidence="8">Carbamoyltransferase HypF</fullName>
        <ecNumber evidence="8">6.2.-.-</ecNumber>
    </recommendedName>
</protein>
<dbReference type="InterPro" id="IPR004421">
    <property type="entry name" value="Carbamoyltransferase_HypF"/>
</dbReference>
<keyword evidence="3" id="KW-0436">Ligase</keyword>
<comment type="catalytic activity">
    <reaction evidence="7 8">
        <text>C-terminal L-cysteinyl-[HypE protein] + carbamoyl phosphate + ATP + H2O = C-terminal S-carboxamide-L-cysteinyl-[HypE protein] + AMP + phosphate + diphosphate + H(+)</text>
        <dbReference type="Rhea" id="RHEA:55636"/>
        <dbReference type="Rhea" id="RHEA-COMP:14247"/>
        <dbReference type="Rhea" id="RHEA-COMP:14392"/>
        <dbReference type="ChEBI" id="CHEBI:15377"/>
        <dbReference type="ChEBI" id="CHEBI:15378"/>
        <dbReference type="ChEBI" id="CHEBI:30616"/>
        <dbReference type="ChEBI" id="CHEBI:33019"/>
        <dbReference type="ChEBI" id="CHEBI:43474"/>
        <dbReference type="ChEBI" id="CHEBI:58228"/>
        <dbReference type="ChEBI" id="CHEBI:76913"/>
        <dbReference type="ChEBI" id="CHEBI:139126"/>
        <dbReference type="ChEBI" id="CHEBI:456215"/>
    </reaction>
</comment>
<evidence type="ECO:0000313" key="12">
    <source>
        <dbReference type="EMBL" id="WDE01838.1"/>
    </source>
</evidence>
<dbReference type="InterPro" id="IPR011125">
    <property type="entry name" value="Znf_HypF"/>
</dbReference>
<feature type="domain" description="YrdC-like" evidence="11">
    <location>
        <begin position="212"/>
        <end position="402"/>
    </location>
</feature>
<comment type="pathway">
    <text evidence="1 8">Protein modification; [NiFe] hydrogenase maturation.</text>
</comment>
<evidence type="ECO:0000313" key="13">
    <source>
        <dbReference type="Proteomes" id="UP000032568"/>
    </source>
</evidence>
<keyword evidence="13" id="KW-1185">Reference proteome</keyword>
<dbReference type="NCBIfam" id="TIGR00143">
    <property type="entry name" value="hypF"/>
    <property type="match status" value="1"/>
</dbReference>
<dbReference type="Gene3D" id="3.30.420.40">
    <property type="match status" value="1"/>
</dbReference>
<reference evidence="12 13" key="2">
    <citation type="journal article" date="2022" name="Mar. Drugs">
        <title>Bioassay-Guided Fractionation Leads to the Detection of Cholic Acid Generated by the Rare Thalassomonas sp.</title>
        <authorList>
            <person name="Pheiffer F."/>
            <person name="Schneider Y.K."/>
            <person name="Hansen E.H."/>
            <person name="Andersen J.H."/>
            <person name="Isaksson J."/>
            <person name="Busche T."/>
            <person name="R C."/>
            <person name="Kalinowski J."/>
            <person name="Zyl L.V."/>
            <person name="Trindade M."/>
        </authorList>
    </citation>
    <scope>NUCLEOTIDE SEQUENCE [LARGE SCALE GENOMIC DNA]</scope>
    <source>
        <strain evidence="12 13">A5K-106</strain>
    </source>
</reference>
<dbReference type="PROSITE" id="PS00150">
    <property type="entry name" value="ACYLPHOSPHATASE_1"/>
    <property type="match status" value="1"/>
</dbReference>
<reference evidence="12 13" key="1">
    <citation type="journal article" date="2015" name="Genome Announc.">
        <title>Draft Genome Sequences of Marine Isolates of Thalassomonas viridans and Thalassomonas actiniarum.</title>
        <authorList>
            <person name="Olonade I."/>
            <person name="van Zyl L.J."/>
            <person name="Trindade M."/>
        </authorList>
    </citation>
    <scope>NUCLEOTIDE SEQUENCE [LARGE SCALE GENOMIC DNA]</scope>
    <source>
        <strain evidence="12 13">A5K-106</strain>
    </source>
</reference>
<gene>
    <name evidence="12" type="primary">hypF</name>
    <name evidence="12" type="ORF">SG35_010170</name>
</gene>
<dbReference type="InterPro" id="IPR001792">
    <property type="entry name" value="Acylphosphatase-like_dom"/>
</dbReference>
<dbReference type="PANTHER" id="PTHR42959:SF1">
    <property type="entry name" value="CARBAMOYLTRANSFERASE HYPF"/>
    <property type="match status" value="1"/>
</dbReference>
<dbReference type="PIRSF" id="PIRSF006256">
    <property type="entry name" value="CMPcnvr_hdrg_mat"/>
    <property type="match status" value="1"/>
</dbReference>
<dbReference type="Pfam" id="PF17788">
    <property type="entry name" value="HypF_C"/>
    <property type="match status" value="1"/>
</dbReference>
<evidence type="ECO:0000256" key="9">
    <source>
        <dbReference type="PROSITE-ProRule" id="PRU00520"/>
    </source>
</evidence>
<comment type="catalytic activity">
    <reaction evidence="9">
        <text>an acyl phosphate + H2O = a carboxylate + phosphate + H(+)</text>
        <dbReference type="Rhea" id="RHEA:14965"/>
        <dbReference type="ChEBI" id="CHEBI:15377"/>
        <dbReference type="ChEBI" id="CHEBI:15378"/>
        <dbReference type="ChEBI" id="CHEBI:29067"/>
        <dbReference type="ChEBI" id="CHEBI:43474"/>
        <dbReference type="ChEBI" id="CHEBI:59918"/>
        <dbReference type="EC" id="3.6.1.7"/>
    </reaction>
</comment>
<evidence type="ECO:0000256" key="3">
    <source>
        <dbReference type="ARBA" id="ARBA00022598"/>
    </source>
</evidence>
<dbReference type="InterPro" id="IPR055128">
    <property type="entry name" value="HypF_C_2"/>
</dbReference>
<dbReference type="Gene3D" id="3.90.870.50">
    <property type="match status" value="1"/>
</dbReference>
<accession>A0AAE9YYF9</accession>
<dbReference type="Gene3D" id="3.30.110.120">
    <property type="match status" value="1"/>
</dbReference>
<dbReference type="Pfam" id="PF22521">
    <property type="entry name" value="HypF_C_2"/>
    <property type="match status" value="1"/>
</dbReference>
<evidence type="ECO:0000256" key="6">
    <source>
        <dbReference type="ARBA" id="ARBA00022833"/>
    </source>
</evidence>
<proteinExistence type="inferred from homology"/>
<dbReference type="PANTHER" id="PTHR42959">
    <property type="entry name" value="CARBAMOYLTRANSFERASE"/>
    <property type="match status" value="1"/>
</dbReference>
<dbReference type="PROSITE" id="PS51160">
    <property type="entry name" value="ACYLPHOSPHATASE_3"/>
    <property type="match status" value="1"/>
</dbReference>
<evidence type="ECO:0000256" key="7">
    <source>
        <dbReference type="ARBA" id="ARBA00048220"/>
    </source>
</evidence>
<dbReference type="GO" id="GO:0003725">
    <property type="term" value="F:double-stranded RNA binding"/>
    <property type="evidence" value="ECO:0007669"/>
    <property type="project" value="InterPro"/>
</dbReference>
<feature type="active site" evidence="9">
    <location>
        <position position="18"/>
    </location>
</feature>
<dbReference type="SUPFAM" id="SSF54975">
    <property type="entry name" value="Acylphosphatase/BLUF domain-like"/>
    <property type="match status" value="1"/>
</dbReference>